<evidence type="ECO:0000313" key="1">
    <source>
        <dbReference type="EMBL" id="GAA4241220.1"/>
    </source>
</evidence>
<dbReference type="Proteomes" id="UP001501682">
    <property type="component" value="Unassembled WGS sequence"/>
</dbReference>
<dbReference type="RefSeq" id="WP_344712581.1">
    <property type="nucleotide sequence ID" value="NZ_BAABCB010000005.1"/>
</dbReference>
<organism evidence="1 2">
    <name type="scientific">Winogradskyella damuponensis</name>
    <dbReference type="NCBI Taxonomy" id="943939"/>
    <lineage>
        <taxon>Bacteria</taxon>
        <taxon>Pseudomonadati</taxon>
        <taxon>Bacteroidota</taxon>
        <taxon>Flavobacteriia</taxon>
        <taxon>Flavobacteriales</taxon>
        <taxon>Flavobacteriaceae</taxon>
        <taxon>Winogradskyella</taxon>
    </lineage>
</organism>
<accession>A0ABP8CMW6</accession>
<dbReference type="PANTHER" id="PTHR38471">
    <property type="entry name" value="FOUR HELIX BUNDLE PROTEIN"/>
    <property type="match status" value="1"/>
</dbReference>
<dbReference type="CDD" id="cd16377">
    <property type="entry name" value="23S_rRNA_IVP_like"/>
    <property type="match status" value="1"/>
</dbReference>
<sequence length="126" mass="14587">MKVQDLLAYKKGFKLAMDIFHLSKKFPKEETYSLTGQIRRSSRSVCANLPEAYRKRRYPKHFISKLTGCDAENGETQTWLEFALACDYISNESYNNLLKESQDIANLLNYMILNPKNSVQANLNLK</sequence>
<proteinExistence type="predicted"/>
<dbReference type="EMBL" id="BAABCB010000005">
    <property type="protein sequence ID" value="GAA4241220.1"/>
    <property type="molecule type" value="Genomic_DNA"/>
</dbReference>
<protein>
    <recommendedName>
        <fullName evidence="3">Four helix bundle protein</fullName>
    </recommendedName>
</protein>
<reference evidence="2" key="1">
    <citation type="journal article" date="2019" name="Int. J. Syst. Evol. Microbiol.">
        <title>The Global Catalogue of Microorganisms (GCM) 10K type strain sequencing project: providing services to taxonomists for standard genome sequencing and annotation.</title>
        <authorList>
            <consortium name="The Broad Institute Genomics Platform"/>
            <consortium name="The Broad Institute Genome Sequencing Center for Infectious Disease"/>
            <person name="Wu L."/>
            <person name="Ma J."/>
        </authorList>
    </citation>
    <scope>NUCLEOTIDE SEQUENCE [LARGE SCALE GENOMIC DNA]</scope>
    <source>
        <strain evidence="2">JCM 17633</strain>
    </source>
</reference>
<dbReference type="Gene3D" id="1.20.1440.60">
    <property type="entry name" value="23S rRNA-intervening sequence"/>
    <property type="match status" value="1"/>
</dbReference>
<dbReference type="PANTHER" id="PTHR38471:SF2">
    <property type="entry name" value="FOUR HELIX BUNDLE PROTEIN"/>
    <property type="match status" value="1"/>
</dbReference>
<dbReference type="InterPro" id="IPR036583">
    <property type="entry name" value="23S_rRNA_IVS_sf"/>
</dbReference>
<dbReference type="Pfam" id="PF05635">
    <property type="entry name" value="23S_rRNA_IVP"/>
    <property type="match status" value="1"/>
</dbReference>
<dbReference type="NCBIfam" id="TIGR02436">
    <property type="entry name" value="four helix bundle protein"/>
    <property type="match status" value="1"/>
</dbReference>
<keyword evidence="2" id="KW-1185">Reference proteome</keyword>
<comment type="caution">
    <text evidence="1">The sequence shown here is derived from an EMBL/GenBank/DDBJ whole genome shotgun (WGS) entry which is preliminary data.</text>
</comment>
<dbReference type="SUPFAM" id="SSF158446">
    <property type="entry name" value="IVS-encoded protein-like"/>
    <property type="match status" value="1"/>
</dbReference>
<dbReference type="InterPro" id="IPR012657">
    <property type="entry name" value="23S_rRNA-intervening_sequence"/>
</dbReference>
<gene>
    <name evidence="1" type="ORF">GCM10022292_06770</name>
</gene>
<name>A0ABP8CMW6_9FLAO</name>
<evidence type="ECO:0008006" key="3">
    <source>
        <dbReference type="Google" id="ProtNLM"/>
    </source>
</evidence>
<evidence type="ECO:0000313" key="2">
    <source>
        <dbReference type="Proteomes" id="UP001501682"/>
    </source>
</evidence>